<dbReference type="InterPro" id="IPR025110">
    <property type="entry name" value="AMP-bd_C"/>
</dbReference>
<dbReference type="RefSeq" id="WP_011942105.1">
    <property type="nucleotide sequence ID" value="NC_009484.1"/>
</dbReference>
<organism evidence="17 18">
    <name type="scientific">Acidiphilium cryptum (strain JF-5)</name>
    <dbReference type="NCBI Taxonomy" id="349163"/>
    <lineage>
        <taxon>Bacteria</taxon>
        <taxon>Pseudomonadati</taxon>
        <taxon>Pseudomonadota</taxon>
        <taxon>Alphaproteobacteria</taxon>
        <taxon>Acetobacterales</taxon>
        <taxon>Acidocellaceae</taxon>
        <taxon>Acidiphilium</taxon>
    </lineage>
</organism>
<evidence type="ECO:0000256" key="6">
    <source>
        <dbReference type="ARBA" id="ARBA00022741"/>
    </source>
</evidence>
<keyword evidence="11" id="KW-0472">Membrane</keyword>
<dbReference type="Proteomes" id="UP000000245">
    <property type="component" value="Chromosome"/>
</dbReference>
<comment type="cofactor">
    <cofactor evidence="1">
        <name>Mg(2+)</name>
        <dbReference type="ChEBI" id="CHEBI:18420"/>
    </cofactor>
</comment>
<keyword evidence="6" id="KW-0547">Nucleotide-binding</keyword>
<dbReference type="InterPro" id="IPR042099">
    <property type="entry name" value="ANL_N_sf"/>
</dbReference>
<comment type="pathway">
    <text evidence="3">Lipid metabolism; fatty acid beta-oxidation.</text>
</comment>
<dbReference type="PANTHER" id="PTHR43767">
    <property type="entry name" value="LONG-CHAIN-FATTY-ACID--COA LIGASE"/>
    <property type="match status" value="1"/>
</dbReference>
<comment type="similarity">
    <text evidence="4">Belongs to the ATP-dependent AMP-binding enzyme family.</text>
</comment>
<evidence type="ECO:0000256" key="8">
    <source>
        <dbReference type="ARBA" id="ARBA00022840"/>
    </source>
</evidence>
<evidence type="ECO:0000256" key="11">
    <source>
        <dbReference type="ARBA" id="ARBA00023136"/>
    </source>
</evidence>
<dbReference type="PROSITE" id="PS00455">
    <property type="entry name" value="AMP_BINDING"/>
    <property type="match status" value="1"/>
</dbReference>
<dbReference type="EC" id="6.2.1.3" evidence="12"/>
<evidence type="ECO:0000256" key="13">
    <source>
        <dbReference type="ARBA" id="ARBA00039545"/>
    </source>
</evidence>
<evidence type="ECO:0000256" key="4">
    <source>
        <dbReference type="ARBA" id="ARBA00006432"/>
    </source>
</evidence>
<dbReference type="Gene3D" id="3.40.50.12780">
    <property type="entry name" value="N-terminal domain of ligase-like"/>
    <property type="match status" value="1"/>
</dbReference>
<sequence>MTDTMQDSVETDGIWFASYREGVPHDIGDELARTPSLNHMLETWARTYATREAFVSIGTPMTYAETHARARAFAGFLQARGIAKGDRVAIMMPNSLQYPIAVFGTLLAGGTVVNVNPLYTARELNHQLRDSGAKLLVVFENFARTAEQGLAGTAVETVVLTGIGDLLGGLKGPALNFVLRHVQKAVPKHGLRARRFRAALAEGRRAGLRPVELGHEDIAFLQYTGGTTGVAKGAMLTHRNIIANVLQAFAWNGDQFHGEGVNNLTLLPLYHIFSLTVNLFMFMALGGRNVLIANPRDTKRVMGIIRNEKFEGMAGINTLFNSFLDNEDFRRLDFSKLRLVIAGGAATQAEVAKRWQEVTGRPISEGYGLTECSPIVCTNPIDLDHPERMSFNGTVGLPLPSTEVRLRRTDGAWAGIGEAGEVCVRGPQVMRGYWQRPDETARVLDAEGWLATGDIGIMDERGFLRLVDRAKDMILVSGFNVYPSEIEEVVMMHPDVIEVAAFGVPDAASGERVKIVVVPRSDTLTEAELLAHCRRNLTGYKMPKIVEFRHEELPKTPVGKILRRELRAQHDA</sequence>
<accession>A5FXY5</accession>
<evidence type="ECO:0000256" key="12">
    <source>
        <dbReference type="ARBA" id="ARBA00026121"/>
    </source>
</evidence>
<dbReference type="GO" id="GO:0016020">
    <property type="term" value="C:membrane"/>
    <property type="evidence" value="ECO:0007669"/>
    <property type="project" value="UniProtKB-SubCell"/>
</dbReference>
<dbReference type="AlphaFoldDB" id="A5FXY5"/>
<feature type="domain" description="AMP-binding enzyme C-terminal" evidence="16">
    <location>
        <begin position="485"/>
        <end position="560"/>
    </location>
</feature>
<dbReference type="InterPro" id="IPR045851">
    <property type="entry name" value="AMP-bd_C_sf"/>
</dbReference>
<reference evidence="17 18" key="1">
    <citation type="submission" date="2007-05" db="EMBL/GenBank/DDBJ databases">
        <title>Complete sequence of chromosome of Acidiphilium cryptum JF-5.</title>
        <authorList>
            <consortium name="US DOE Joint Genome Institute"/>
            <person name="Copeland A."/>
            <person name="Lucas S."/>
            <person name="Lapidus A."/>
            <person name="Barry K."/>
            <person name="Detter J.C."/>
            <person name="Glavina del Rio T."/>
            <person name="Hammon N."/>
            <person name="Israni S."/>
            <person name="Dalin E."/>
            <person name="Tice H."/>
            <person name="Pitluck S."/>
            <person name="Sims D."/>
            <person name="Brettin T."/>
            <person name="Bruce D."/>
            <person name="Han C."/>
            <person name="Schmutz J."/>
            <person name="Larimer F."/>
            <person name="Land M."/>
            <person name="Hauser L."/>
            <person name="Kyrpides N."/>
            <person name="Kim E."/>
            <person name="Magnuson T."/>
            <person name="Richardson P."/>
        </authorList>
    </citation>
    <scope>NUCLEOTIDE SEQUENCE [LARGE SCALE GENOMIC DNA]</scope>
    <source>
        <strain evidence="17 18">JF-5</strain>
    </source>
</reference>
<dbReference type="FunFam" id="3.40.50.12780:FF:000003">
    <property type="entry name" value="Long-chain-fatty-acid--CoA ligase FadD"/>
    <property type="match status" value="1"/>
</dbReference>
<feature type="domain" description="AMP-dependent synthetase/ligase" evidence="15">
    <location>
        <begin position="41"/>
        <end position="434"/>
    </location>
</feature>
<dbReference type="GO" id="GO:0005524">
    <property type="term" value="F:ATP binding"/>
    <property type="evidence" value="ECO:0007669"/>
    <property type="project" value="UniProtKB-KW"/>
</dbReference>
<dbReference type="Pfam" id="PF00501">
    <property type="entry name" value="AMP-binding"/>
    <property type="match status" value="1"/>
</dbReference>
<keyword evidence="5 17" id="KW-0436">Ligase</keyword>
<evidence type="ECO:0000256" key="7">
    <source>
        <dbReference type="ARBA" id="ARBA00022832"/>
    </source>
</evidence>
<dbReference type="InterPro" id="IPR050237">
    <property type="entry name" value="ATP-dep_AMP-bd_enzyme"/>
</dbReference>
<evidence type="ECO:0000313" key="17">
    <source>
        <dbReference type="EMBL" id="ABQ30467.1"/>
    </source>
</evidence>
<dbReference type="PANTHER" id="PTHR43767:SF8">
    <property type="entry name" value="LONG-CHAIN-FATTY-ACID--COA LIGASE"/>
    <property type="match status" value="1"/>
</dbReference>
<dbReference type="InterPro" id="IPR020845">
    <property type="entry name" value="AMP-binding_CS"/>
</dbReference>
<dbReference type="Gene3D" id="3.30.300.30">
    <property type="match status" value="1"/>
</dbReference>
<dbReference type="EMBL" id="CP000697">
    <property type="protein sequence ID" value="ABQ30467.1"/>
    <property type="molecule type" value="Genomic_DNA"/>
</dbReference>
<evidence type="ECO:0000256" key="5">
    <source>
        <dbReference type="ARBA" id="ARBA00022598"/>
    </source>
</evidence>
<evidence type="ECO:0000259" key="16">
    <source>
        <dbReference type="Pfam" id="PF13193"/>
    </source>
</evidence>
<gene>
    <name evidence="17" type="ordered locus">Acry_1256</name>
</gene>
<dbReference type="Pfam" id="PF13193">
    <property type="entry name" value="AMP-binding_C"/>
    <property type="match status" value="1"/>
</dbReference>
<dbReference type="CDD" id="cd05936">
    <property type="entry name" value="FC-FACS_FadD_like"/>
    <property type="match status" value="1"/>
</dbReference>
<dbReference type="FunFam" id="3.30.300.30:FF:000006">
    <property type="entry name" value="Long-chain-fatty-acid--CoA ligase FadD"/>
    <property type="match status" value="1"/>
</dbReference>
<evidence type="ECO:0000313" key="18">
    <source>
        <dbReference type="Proteomes" id="UP000000245"/>
    </source>
</evidence>
<evidence type="ECO:0000256" key="14">
    <source>
        <dbReference type="ARBA" id="ARBA00042773"/>
    </source>
</evidence>
<evidence type="ECO:0000256" key="3">
    <source>
        <dbReference type="ARBA" id="ARBA00005005"/>
    </source>
</evidence>
<comment type="subcellular location">
    <subcellularLocation>
        <location evidence="2">Membrane</location>
        <topology evidence="2">Peripheral membrane protein</topology>
    </subcellularLocation>
</comment>
<dbReference type="GO" id="GO:0004467">
    <property type="term" value="F:long-chain fatty acid-CoA ligase activity"/>
    <property type="evidence" value="ECO:0007669"/>
    <property type="project" value="UniProtKB-EC"/>
</dbReference>
<keyword evidence="7" id="KW-0276">Fatty acid metabolism</keyword>
<dbReference type="SUPFAM" id="SSF56801">
    <property type="entry name" value="Acetyl-CoA synthetase-like"/>
    <property type="match status" value="1"/>
</dbReference>
<evidence type="ECO:0000256" key="9">
    <source>
        <dbReference type="ARBA" id="ARBA00022842"/>
    </source>
</evidence>
<dbReference type="HOGENOM" id="CLU_000022_59_9_5"/>
<evidence type="ECO:0000256" key="10">
    <source>
        <dbReference type="ARBA" id="ARBA00023098"/>
    </source>
</evidence>
<protein>
    <recommendedName>
        <fullName evidence="13">Long-chain-fatty-acid--CoA ligase</fullName>
        <ecNumber evidence="12">6.2.1.3</ecNumber>
    </recommendedName>
    <alternativeName>
        <fullName evidence="14">Long-chain acyl-CoA synthetase</fullName>
    </alternativeName>
</protein>
<evidence type="ECO:0000259" key="15">
    <source>
        <dbReference type="Pfam" id="PF00501"/>
    </source>
</evidence>
<dbReference type="InterPro" id="IPR000873">
    <property type="entry name" value="AMP-dep_synth/lig_dom"/>
</dbReference>
<evidence type="ECO:0000256" key="1">
    <source>
        <dbReference type="ARBA" id="ARBA00001946"/>
    </source>
</evidence>
<proteinExistence type="inferred from homology"/>
<dbReference type="STRING" id="349163.Acry_1256"/>
<dbReference type="eggNOG" id="COG0318">
    <property type="taxonomic scope" value="Bacteria"/>
</dbReference>
<name>A5FXY5_ACICJ</name>
<keyword evidence="8" id="KW-0067">ATP-binding</keyword>
<keyword evidence="9" id="KW-0460">Magnesium</keyword>
<keyword evidence="10" id="KW-0443">Lipid metabolism</keyword>
<dbReference type="KEGG" id="acr:Acry_1256"/>
<keyword evidence="18" id="KW-1185">Reference proteome</keyword>
<evidence type="ECO:0000256" key="2">
    <source>
        <dbReference type="ARBA" id="ARBA00004170"/>
    </source>
</evidence>